<evidence type="ECO:0000256" key="1">
    <source>
        <dbReference type="ARBA" id="ARBA00022598"/>
    </source>
</evidence>
<organism evidence="6 7">
    <name type="scientific">Wenzhouxiangella limi</name>
    <dbReference type="NCBI Taxonomy" id="2707351"/>
    <lineage>
        <taxon>Bacteria</taxon>
        <taxon>Pseudomonadati</taxon>
        <taxon>Pseudomonadota</taxon>
        <taxon>Gammaproteobacteria</taxon>
        <taxon>Chromatiales</taxon>
        <taxon>Wenzhouxiangellaceae</taxon>
        <taxon>Wenzhouxiangella</taxon>
    </lineage>
</organism>
<name>A0A845V4F1_9GAMM</name>
<dbReference type="GO" id="GO:0046872">
    <property type="term" value="F:metal ion binding"/>
    <property type="evidence" value="ECO:0007669"/>
    <property type="project" value="InterPro"/>
</dbReference>
<keyword evidence="2 4" id="KW-0547">Nucleotide-binding</keyword>
<accession>A0A845V4F1</accession>
<evidence type="ECO:0000313" key="6">
    <source>
        <dbReference type="EMBL" id="NDY95111.1"/>
    </source>
</evidence>
<dbReference type="PANTHER" id="PTHR43585:SF2">
    <property type="entry name" value="ATP-GRASP ENZYME FSQD"/>
    <property type="match status" value="1"/>
</dbReference>
<evidence type="ECO:0000313" key="7">
    <source>
        <dbReference type="Proteomes" id="UP000484885"/>
    </source>
</evidence>
<dbReference type="EMBL" id="JAAGSC010000037">
    <property type="protein sequence ID" value="NDY95111.1"/>
    <property type="molecule type" value="Genomic_DNA"/>
</dbReference>
<keyword evidence="1 6" id="KW-0436">Ligase</keyword>
<dbReference type="AlphaFoldDB" id="A0A845V4F1"/>
<proteinExistence type="predicted"/>
<protein>
    <submittedName>
        <fullName evidence="6">D-alanine--D-alanine ligase</fullName>
    </submittedName>
</protein>
<dbReference type="PROSITE" id="PS50975">
    <property type="entry name" value="ATP_GRASP"/>
    <property type="match status" value="1"/>
</dbReference>
<gene>
    <name evidence="6" type="ORF">G3I74_05155</name>
</gene>
<evidence type="ECO:0000259" key="5">
    <source>
        <dbReference type="PROSITE" id="PS50975"/>
    </source>
</evidence>
<dbReference type="GO" id="GO:0005524">
    <property type="term" value="F:ATP binding"/>
    <property type="evidence" value="ECO:0007669"/>
    <property type="project" value="UniProtKB-UniRule"/>
</dbReference>
<dbReference type="InterPro" id="IPR005479">
    <property type="entry name" value="CPAse_ATP-bd"/>
</dbReference>
<dbReference type="InterPro" id="IPR052032">
    <property type="entry name" value="ATP-dep_AA_Ligase"/>
</dbReference>
<dbReference type="Gene3D" id="3.30.470.20">
    <property type="entry name" value="ATP-grasp fold, B domain"/>
    <property type="match status" value="1"/>
</dbReference>
<dbReference type="Proteomes" id="UP000484885">
    <property type="component" value="Unassembled WGS sequence"/>
</dbReference>
<keyword evidence="7" id="KW-1185">Reference proteome</keyword>
<reference evidence="6 7" key="1">
    <citation type="submission" date="2020-02" db="EMBL/GenBank/DDBJ databases">
        <authorList>
            <person name="Zhang X.-Y."/>
        </authorList>
    </citation>
    <scope>NUCLEOTIDE SEQUENCE [LARGE SCALE GENOMIC DNA]</scope>
    <source>
        <strain evidence="6 7">C33</strain>
    </source>
</reference>
<keyword evidence="3 4" id="KW-0067">ATP-binding</keyword>
<dbReference type="SUPFAM" id="SSF56059">
    <property type="entry name" value="Glutathione synthetase ATP-binding domain-like"/>
    <property type="match status" value="1"/>
</dbReference>
<evidence type="ECO:0000256" key="4">
    <source>
        <dbReference type="PROSITE-ProRule" id="PRU00409"/>
    </source>
</evidence>
<dbReference type="GO" id="GO:0016874">
    <property type="term" value="F:ligase activity"/>
    <property type="evidence" value="ECO:0007669"/>
    <property type="project" value="UniProtKB-KW"/>
</dbReference>
<sequence>MKNVFVMGLDPFNEELLETIDDQAGSEEKYCFHPLLDLSEIVDAEGGEYPSLDEVRERAKKRFTEVEGGPDAVMGYWDFPTSSFVPVVAHDAGLPAQPLEAVARCEHKYWSRLEQKKVLPDMVPEFQALNPFSEDPAAEVRINYPFWLKPVKSHSSFLGFYIDGPDALREHIPEIREKIGLFAKPFNEFLALLDQPEEVAAVDGYHCIAEEIISSGFQATVEGYCWHGEVQVFGAIDSLRSGKHQSSFSRYQYPSKLPREIQARMIKAARTFMRHIEYDQGTFNIEFFWDHDDDSLMLLEVNSRISKSHSPLFFMVDGATNHKVVLDLALGREPDMPHRKGEHELSGKFMMRIFKDEVADGVVRQVPDEDDIERVRERYPDAFVLPLVEEGTRLSDLKFQDSYSYEIAVVFLGADRQKQLLDRFDKVEEMLPFKIDADE</sequence>
<comment type="caution">
    <text evidence="6">The sequence shown here is derived from an EMBL/GenBank/DDBJ whole genome shotgun (WGS) entry which is preliminary data.</text>
</comment>
<evidence type="ECO:0000256" key="3">
    <source>
        <dbReference type="ARBA" id="ARBA00022840"/>
    </source>
</evidence>
<evidence type="ECO:0000256" key="2">
    <source>
        <dbReference type="ARBA" id="ARBA00022741"/>
    </source>
</evidence>
<dbReference type="InterPro" id="IPR011761">
    <property type="entry name" value="ATP-grasp"/>
</dbReference>
<dbReference type="Pfam" id="PF02786">
    <property type="entry name" value="CPSase_L_D2"/>
    <property type="match status" value="1"/>
</dbReference>
<feature type="domain" description="ATP-grasp" evidence="5">
    <location>
        <begin position="115"/>
        <end position="330"/>
    </location>
</feature>
<dbReference type="PANTHER" id="PTHR43585">
    <property type="entry name" value="FUMIPYRROLE BIOSYNTHESIS PROTEIN C"/>
    <property type="match status" value="1"/>
</dbReference>